<sequence length="278" mass="31806">MLRWLIGNEVRGLTREAIDSLWKAIVISDFASNAEKACLDRCIEYLWQLLEFTEDSEVVKEVTKKLIKRGTDYDLDGSRHRRFLATCYGQMDVMRRHVYIIRVYSGSTARDLVCNLLLVLKFGSNNRIKSLHVVEPSVSGRDWLSSSENEPIATSGPSQMSLKALIQGIVRLLQLISTYIEAGDEHYKVARNFPSHGSLIPGRSLRVYYNIENELRDTAVSPPFIRTNSQETIGQFRSRIANRLHFWKTLEQVGLVSPDEGVFIFEDIRILIRVNRSG</sequence>
<name>A0A1I7WJT0_HETBA</name>
<protein>
    <submittedName>
        <fullName evidence="2">RICTOR_N domain-containing protein</fullName>
    </submittedName>
</protein>
<dbReference type="Proteomes" id="UP000095283">
    <property type="component" value="Unplaced"/>
</dbReference>
<dbReference type="WBParaSite" id="Hba_05278">
    <property type="protein sequence ID" value="Hba_05278"/>
    <property type="gene ID" value="Hba_05278"/>
</dbReference>
<dbReference type="AlphaFoldDB" id="A0A1I7WJT0"/>
<accession>A0A1I7WJT0</accession>
<evidence type="ECO:0000313" key="1">
    <source>
        <dbReference type="Proteomes" id="UP000095283"/>
    </source>
</evidence>
<organism evidence="1 2">
    <name type="scientific">Heterorhabditis bacteriophora</name>
    <name type="common">Entomopathogenic nematode worm</name>
    <dbReference type="NCBI Taxonomy" id="37862"/>
    <lineage>
        <taxon>Eukaryota</taxon>
        <taxon>Metazoa</taxon>
        <taxon>Ecdysozoa</taxon>
        <taxon>Nematoda</taxon>
        <taxon>Chromadorea</taxon>
        <taxon>Rhabditida</taxon>
        <taxon>Rhabditina</taxon>
        <taxon>Rhabditomorpha</taxon>
        <taxon>Strongyloidea</taxon>
        <taxon>Heterorhabditidae</taxon>
        <taxon>Heterorhabditis</taxon>
    </lineage>
</organism>
<proteinExistence type="predicted"/>
<evidence type="ECO:0000313" key="2">
    <source>
        <dbReference type="WBParaSite" id="Hba_05278"/>
    </source>
</evidence>
<keyword evidence="1" id="KW-1185">Reference proteome</keyword>
<reference evidence="2" key="1">
    <citation type="submission" date="2016-11" db="UniProtKB">
        <authorList>
            <consortium name="WormBaseParasite"/>
        </authorList>
    </citation>
    <scope>IDENTIFICATION</scope>
</reference>